<sequence length="111" mass="12533">MGPDALETYLKQIPARTPLEQACDLARRFAALKGFEKTFEWENFKPDDHPLKKSIVPIMSKSLPGLKLGLKKRRRSSIFSADFRRKSSVGRRRVTSEVASSSAALLIRNNT</sequence>
<dbReference type="EMBL" id="HBGK01006122">
    <property type="protein sequence ID" value="CAD9274308.1"/>
    <property type="molecule type" value="Transcribed_RNA"/>
</dbReference>
<proteinExistence type="predicted"/>
<gene>
    <name evidence="1" type="ORF">GOCE00092_LOCUS3216</name>
</gene>
<accession>A0A7S1URN7</accession>
<name>A0A7S1URN7_9STRA</name>
<evidence type="ECO:0000313" key="1">
    <source>
        <dbReference type="EMBL" id="CAD9274308.1"/>
    </source>
</evidence>
<reference evidence="1" key="1">
    <citation type="submission" date="2021-01" db="EMBL/GenBank/DDBJ databases">
        <authorList>
            <person name="Corre E."/>
            <person name="Pelletier E."/>
            <person name="Niang G."/>
            <person name="Scheremetjew M."/>
            <person name="Finn R."/>
            <person name="Kale V."/>
            <person name="Holt S."/>
            <person name="Cochrane G."/>
            <person name="Meng A."/>
            <person name="Brown T."/>
            <person name="Cohen L."/>
        </authorList>
    </citation>
    <scope>NUCLEOTIDE SEQUENCE</scope>
    <source>
        <strain evidence="1">CCMP 410</strain>
    </source>
</reference>
<dbReference type="AlphaFoldDB" id="A0A7S1URN7"/>
<organism evidence="1">
    <name type="scientific">Grammatophora oceanica</name>
    <dbReference type="NCBI Taxonomy" id="210454"/>
    <lineage>
        <taxon>Eukaryota</taxon>
        <taxon>Sar</taxon>
        <taxon>Stramenopiles</taxon>
        <taxon>Ochrophyta</taxon>
        <taxon>Bacillariophyta</taxon>
        <taxon>Fragilariophyceae</taxon>
        <taxon>Fragilariophycidae</taxon>
        <taxon>Rhabdonematales</taxon>
        <taxon>Grammatophoraceae</taxon>
        <taxon>Grammatophora</taxon>
    </lineage>
</organism>
<protein>
    <submittedName>
        <fullName evidence="1">Uncharacterized protein</fullName>
    </submittedName>
</protein>